<proteinExistence type="predicted"/>
<name>A0A381VUY7_9ZZZZ</name>
<protein>
    <submittedName>
        <fullName evidence="1">Uncharacterized protein</fullName>
    </submittedName>
</protein>
<sequence length="232" mass="26575">MVADALDMELVNLASCGYGNKAIYHTIIGAMIETKNVGWVIPMWSEWQRVCPFVDVPETEPVNREPWRSFLPERIVRDAEWHDKFYKPPMINPKKKGLKYELAKVLWEKSLTSIRGGAVQSLGYMFAFQSICENMNIPHLQMQGCQPLMGKIMPQDEMNYNELARHIVDSPYVDKFKNSFIGWPVVRSLGGYSADWLLGDSDRISPEDSHPNKKGHEIIGEGICNEYNTIYS</sequence>
<evidence type="ECO:0000313" key="1">
    <source>
        <dbReference type="EMBL" id="SVA44126.1"/>
    </source>
</evidence>
<dbReference type="EMBL" id="UINC01009870">
    <property type="protein sequence ID" value="SVA44126.1"/>
    <property type="molecule type" value="Genomic_DNA"/>
</dbReference>
<gene>
    <name evidence="1" type="ORF">METZ01_LOCUS96980</name>
</gene>
<accession>A0A381VUY7</accession>
<reference evidence="1" key="1">
    <citation type="submission" date="2018-05" db="EMBL/GenBank/DDBJ databases">
        <authorList>
            <person name="Lanie J.A."/>
            <person name="Ng W.-L."/>
            <person name="Kazmierczak K.M."/>
            <person name="Andrzejewski T.M."/>
            <person name="Davidsen T.M."/>
            <person name="Wayne K.J."/>
            <person name="Tettelin H."/>
            <person name="Glass J.I."/>
            <person name="Rusch D."/>
            <person name="Podicherti R."/>
            <person name="Tsui H.-C.T."/>
            <person name="Winkler M.E."/>
        </authorList>
    </citation>
    <scope>NUCLEOTIDE SEQUENCE</scope>
</reference>
<dbReference type="AlphaFoldDB" id="A0A381VUY7"/>
<organism evidence="1">
    <name type="scientific">marine metagenome</name>
    <dbReference type="NCBI Taxonomy" id="408172"/>
    <lineage>
        <taxon>unclassified sequences</taxon>
        <taxon>metagenomes</taxon>
        <taxon>ecological metagenomes</taxon>
    </lineage>
</organism>